<evidence type="ECO:0000313" key="2">
    <source>
        <dbReference type="Proteomes" id="UP000182409"/>
    </source>
</evidence>
<protein>
    <submittedName>
        <fullName evidence="1">Uncharacterized protein</fullName>
    </submittedName>
</protein>
<sequence length="401" mass="43702">MTPEQLSPLAFAGFAPMARAFANDHLALLRRLPLVLCPSFLQQIQALDTSFPAEIASLRWQSDALQGLSASRFDLLTSPLKAISLSPSLKRADWVGRPAAFVTELTAYLWSSGQMTEFRKATADLFASVPPQVDDTHRLVVVILGQEAQVDSKSVLRKLRKQGVFLTAIQNATAPAEIRELLLKHVAQPLGAYASWYVDGGPAHPEIGGNLSGIQLLTYPGLASVRDRVLNRMQVDIASPGSGPEHLRDQLAAFTQSDARATDLTGDGVLQRFYTELFTQSSGPQIFSTSFVQWTGRELARRAKPSTLLLRYAPRQRHRGLNELLPGEKAATVDVQGSLRDAEMGAFYNWIEMKRITAPDKLTFVVWVEGHPLAVVLGPGSPAGSVCTTPMTLSKAVETFG</sequence>
<accession>A0A1H4SBP3</accession>
<organism evidence="1 2">
    <name type="scientific">Terriglobus roseus</name>
    <dbReference type="NCBI Taxonomy" id="392734"/>
    <lineage>
        <taxon>Bacteria</taxon>
        <taxon>Pseudomonadati</taxon>
        <taxon>Acidobacteriota</taxon>
        <taxon>Terriglobia</taxon>
        <taxon>Terriglobales</taxon>
        <taxon>Acidobacteriaceae</taxon>
        <taxon>Terriglobus</taxon>
    </lineage>
</organism>
<proteinExistence type="predicted"/>
<dbReference type="OrthoDB" id="111758at2"/>
<reference evidence="1 2" key="1">
    <citation type="submission" date="2016-10" db="EMBL/GenBank/DDBJ databases">
        <authorList>
            <person name="de Groot N.N."/>
        </authorList>
    </citation>
    <scope>NUCLEOTIDE SEQUENCE [LARGE SCALE GENOMIC DNA]</scope>
    <source>
        <strain evidence="1 2">AB35.6</strain>
    </source>
</reference>
<gene>
    <name evidence="1" type="ORF">SAMN05443244_3403</name>
</gene>
<dbReference type="EMBL" id="FNSD01000001">
    <property type="protein sequence ID" value="SEC41489.1"/>
    <property type="molecule type" value="Genomic_DNA"/>
</dbReference>
<dbReference type="Proteomes" id="UP000182409">
    <property type="component" value="Unassembled WGS sequence"/>
</dbReference>
<name>A0A1H4SBP3_9BACT</name>
<evidence type="ECO:0000313" key="1">
    <source>
        <dbReference type="EMBL" id="SEC41489.1"/>
    </source>
</evidence>
<dbReference type="AlphaFoldDB" id="A0A1H4SBP3"/>